<dbReference type="InterPro" id="IPR032675">
    <property type="entry name" value="LRR_dom_sf"/>
</dbReference>
<organism evidence="11 12">
    <name type="scientific">Scleropages formosus</name>
    <name type="common">Asian bonytongue</name>
    <name type="synonym">Osteoglossum formosum</name>
    <dbReference type="NCBI Taxonomy" id="113540"/>
    <lineage>
        <taxon>Eukaryota</taxon>
        <taxon>Metazoa</taxon>
        <taxon>Chordata</taxon>
        <taxon>Craniata</taxon>
        <taxon>Vertebrata</taxon>
        <taxon>Euteleostomi</taxon>
        <taxon>Actinopterygii</taxon>
        <taxon>Neopterygii</taxon>
        <taxon>Teleostei</taxon>
        <taxon>Osteoglossocephala</taxon>
        <taxon>Osteoglossomorpha</taxon>
        <taxon>Osteoglossiformes</taxon>
        <taxon>Osteoglossidae</taxon>
        <taxon>Scleropages</taxon>
    </lineage>
</organism>
<dbReference type="EMBL" id="JARO02011446">
    <property type="protein sequence ID" value="KPP59887.1"/>
    <property type="molecule type" value="Genomic_DNA"/>
</dbReference>
<feature type="chain" id="PRO_5006143327" evidence="10">
    <location>
        <begin position="20"/>
        <end position="329"/>
    </location>
</feature>
<dbReference type="SMART" id="SM00364">
    <property type="entry name" value="LRR_BAC"/>
    <property type="match status" value="4"/>
</dbReference>
<evidence type="ECO:0000256" key="9">
    <source>
        <dbReference type="ARBA" id="ARBA00023180"/>
    </source>
</evidence>
<dbReference type="Pfam" id="PF00560">
    <property type="entry name" value="LRR_1"/>
    <property type="match status" value="1"/>
</dbReference>
<dbReference type="STRING" id="113540.ENSSFOP00015066327"/>
<dbReference type="PANTHER" id="PTHR46269:SF4">
    <property type="entry name" value="OPTICIN"/>
    <property type="match status" value="1"/>
</dbReference>
<sequence length="329" mass="37113">MVLLLILQLVVTLFACCMCAPPKVLDVDTLDLQNYDINDLYWENLNLTNYEEAYDYDDTNEVQIEVGMLAPLSTVPVIPGSLVPLDYTKESTLSPQPTEAPTPPSLDFEGPGLFGPDTGLGMPTCLMCLCIRSSVYCDDSHIDKIPLLPKETAYFYARFNKIKHVKATDFANLRSLKVIDLTGNKISDVEDNALRDLPRLRELILSDNQLQALPELPTSLKSIDVRNNLLTSAGIHPGAFQDLSHLEFVYLSHNRLDYVPTPLPESLRVLHLQYNNIQSLHEDTFCNRHELSYLRRALEDIRLDGNPINLSHYAQAYVCLPRLPVGRML</sequence>
<evidence type="ECO:0000256" key="7">
    <source>
        <dbReference type="ARBA" id="ARBA00022737"/>
    </source>
</evidence>
<evidence type="ECO:0000256" key="2">
    <source>
        <dbReference type="ARBA" id="ARBA00006912"/>
    </source>
</evidence>
<dbReference type="GO" id="GO:0031012">
    <property type="term" value="C:extracellular matrix"/>
    <property type="evidence" value="ECO:0007669"/>
    <property type="project" value="TreeGrafter"/>
</dbReference>
<evidence type="ECO:0000313" key="11">
    <source>
        <dbReference type="EMBL" id="KPP59887.1"/>
    </source>
</evidence>
<comment type="similarity">
    <text evidence="2">Belongs to the small leucine-rich proteoglycan (SLRP) family. SLRP class III subfamily.</text>
</comment>
<comment type="caution">
    <text evidence="11">The sequence shown here is derived from an EMBL/GenBank/DDBJ whole genome shotgun (WGS) entry which is preliminary data.</text>
</comment>
<dbReference type="InterPro" id="IPR043547">
    <property type="entry name" value="Mimecan/Epiphycan/Opticin"/>
</dbReference>
<dbReference type="SUPFAM" id="SSF52058">
    <property type="entry name" value="L domain-like"/>
    <property type="match status" value="1"/>
</dbReference>
<protein>
    <submittedName>
        <fullName evidence="11">Epiphycan-like</fullName>
    </submittedName>
</protein>
<dbReference type="InterPro" id="IPR001611">
    <property type="entry name" value="Leu-rich_rpt"/>
</dbReference>
<keyword evidence="3" id="KW-0964">Secreted</keyword>
<dbReference type="GO" id="GO:0060348">
    <property type="term" value="P:bone development"/>
    <property type="evidence" value="ECO:0007669"/>
    <property type="project" value="TreeGrafter"/>
</dbReference>
<dbReference type="GO" id="GO:0005615">
    <property type="term" value="C:extracellular space"/>
    <property type="evidence" value="ECO:0007669"/>
    <property type="project" value="TreeGrafter"/>
</dbReference>
<accession>A0A0P7UKK4</accession>
<comment type="subcellular location">
    <subcellularLocation>
        <location evidence="1">Secreted</location>
        <location evidence="1">Extracellular space</location>
        <location evidence="1">Extracellular matrix</location>
    </subcellularLocation>
</comment>
<gene>
    <name evidence="11" type="ORF">Z043_122155</name>
</gene>
<evidence type="ECO:0000256" key="3">
    <source>
        <dbReference type="ARBA" id="ARBA00022525"/>
    </source>
</evidence>
<dbReference type="Gene3D" id="3.80.10.10">
    <property type="entry name" value="Ribonuclease Inhibitor"/>
    <property type="match status" value="2"/>
</dbReference>
<keyword evidence="8" id="KW-1015">Disulfide bond</keyword>
<evidence type="ECO:0000256" key="4">
    <source>
        <dbReference type="ARBA" id="ARBA00022530"/>
    </source>
</evidence>
<evidence type="ECO:0000313" key="12">
    <source>
        <dbReference type="Proteomes" id="UP000034805"/>
    </source>
</evidence>
<dbReference type="GO" id="GO:0061975">
    <property type="term" value="P:articular cartilage development"/>
    <property type="evidence" value="ECO:0007669"/>
    <property type="project" value="TreeGrafter"/>
</dbReference>
<feature type="signal peptide" evidence="10">
    <location>
        <begin position="1"/>
        <end position="19"/>
    </location>
</feature>
<dbReference type="PANTHER" id="PTHR46269">
    <property type="entry name" value="EPIPHYCAN-RELATED"/>
    <property type="match status" value="1"/>
</dbReference>
<evidence type="ECO:0000256" key="8">
    <source>
        <dbReference type="ARBA" id="ARBA00023157"/>
    </source>
</evidence>
<name>A0A0P7UKK4_SCLFO</name>
<dbReference type="Proteomes" id="UP000034805">
    <property type="component" value="Unassembled WGS sequence"/>
</dbReference>
<dbReference type="AlphaFoldDB" id="A0A0P7UKK4"/>
<evidence type="ECO:0000256" key="6">
    <source>
        <dbReference type="ARBA" id="ARBA00022729"/>
    </source>
</evidence>
<keyword evidence="6 10" id="KW-0732">Signal</keyword>
<evidence type="ECO:0000256" key="5">
    <source>
        <dbReference type="ARBA" id="ARBA00022614"/>
    </source>
</evidence>
<reference evidence="11 12" key="1">
    <citation type="submission" date="2015-08" db="EMBL/GenBank/DDBJ databases">
        <title>The genome of the Asian arowana (Scleropages formosus).</title>
        <authorList>
            <person name="Tan M.H."/>
            <person name="Gan H.M."/>
            <person name="Croft L.J."/>
            <person name="Austin C.M."/>
        </authorList>
    </citation>
    <scope>NUCLEOTIDE SEQUENCE [LARGE SCALE GENOMIC DNA]</scope>
    <source>
        <strain evidence="11">Aro1</strain>
    </source>
</reference>
<dbReference type="PROSITE" id="PS51450">
    <property type="entry name" value="LRR"/>
    <property type="match status" value="3"/>
</dbReference>
<dbReference type="InterPro" id="IPR003591">
    <property type="entry name" value="Leu-rich_rpt_typical-subtyp"/>
</dbReference>
<dbReference type="Pfam" id="PF13855">
    <property type="entry name" value="LRR_8"/>
    <property type="match status" value="2"/>
</dbReference>
<keyword evidence="5" id="KW-0433">Leucine-rich repeat</keyword>
<evidence type="ECO:0000256" key="10">
    <source>
        <dbReference type="SAM" id="SignalP"/>
    </source>
</evidence>
<keyword evidence="9" id="KW-0325">Glycoprotein</keyword>
<keyword evidence="7" id="KW-0677">Repeat</keyword>
<keyword evidence="4" id="KW-0272">Extracellular matrix</keyword>
<dbReference type="SMART" id="SM00369">
    <property type="entry name" value="LRR_TYP"/>
    <property type="match status" value="4"/>
</dbReference>
<evidence type="ECO:0000256" key="1">
    <source>
        <dbReference type="ARBA" id="ARBA00004498"/>
    </source>
</evidence>
<proteinExistence type="inferred from homology"/>